<dbReference type="KEGG" id="ccos:Pan44_53670"/>
<evidence type="ECO:0000313" key="3">
    <source>
        <dbReference type="Proteomes" id="UP000315700"/>
    </source>
</evidence>
<evidence type="ECO:0000256" key="1">
    <source>
        <dbReference type="SAM" id="MobiDB-lite"/>
    </source>
</evidence>
<protein>
    <submittedName>
        <fullName evidence="2">Uncharacterized protein</fullName>
    </submittedName>
</protein>
<organism evidence="2 3">
    <name type="scientific">Caulifigura coniformis</name>
    <dbReference type="NCBI Taxonomy" id="2527983"/>
    <lineage>
        <taxon>Bacteria</taxon>
        <taxon>Pseudomonadati</taxon>
        <taxon>Planctomycetota</taxon>
        <taxon>Planctomycetia</taxon>
        <taxon>Planctomycetales</taxon>
        <taxon>Planctomycetaceae</taxon>
        <taxon>Caulifigura</taxon>
    </lineage>
</organism>
<feature type="region of interest" description="Disordered" evidence="1">
    <location>
        <begin position="1"/>
        <end position="22"/>
    </location>
</feature>
<gene>
    <name evidence="2" type="ORF">Pan44_53670</name>
</gene>
<keyword evidence="3" id="KW-1185">Reference proteome</keyword>
<name>A0A517SME8_9PLAN</name>
<dbReference type="EMBL" id="CP036271">
    <property type="protein sequence ID" value="QDT57299.1"/>
    <property type="molecule type" value="Genomic_DNA"/>
</dbReference>
<sequence>MSVTLQHSVTRNIVPAPDHSSPEPVDWNRLRNAIRKRLRHHFRTNDRNWTDFDDATQDACGFAVAAITRGIAPGLAVFRAVGRVKRGQTLNWEPTKRSERPWEERADFSRSLNGVSQATRRASAGLPLSGSTSLN</sequence>
<feature type="compositionally biased region" description="Polar residues" evidence="1">
    <location>
        <begin position="1"/>
        <end position="11"/>
    </location>
</feature>
<evidence type="ECO:0000313" key="2">
    <source>
        <dbReference type="EMBL" id="QDT57299.1"/>
    </source>
</evidence>
<dbReference type="RefSeq" id="WP_197453672.1">
    <property type="nucleotide sequence ID" value="NZ_CP036271.1"/>
</dbReference>
<dbReference type="Proteomes" id="UP000315700">
    <property type="component" value="Chromosome"/>
</dbReference>
<feature type="region of interest" description="Disordered" evidence="1">
    <location>
        <begin position="90"/>
        <end position="135"/>
    </location>
</feature>
<reference evidence="2 3" key="1">
    <citation type="submission" date="2019-02" db="EMBL/GenBank/DDBJ databases">
        <title>Deep-cultivation of Planctomycetes and their phenomic and genomic characterization uncovers novel biology.</title>
        <authorList>
            <person name="Wiegand S."/>
            <person name="Jogler M."/>
            <person name="Boedeker C."/>
            <person name="Pinto D."/>
            <person name="Vollmers J."/>
            <person name="Rivas-Marin E."/>
            <person name="Kohn T."/>
            <person name="Peeters S.H."/>
            <person name="Heuer A."/>
            <person name="Rast P."/>
            <person name="Oberbeckmann S."/>
            <person name="Bunk B."/>
            <person name="Jeske O."/>
            <person name="Meyerdierks A."/>
            <person name="Storesund J.E."/>
            <person name="Kallscheuer N."/>
            <person name="Luecker S."/>
            <person name="Lage O.M."/>
            <person name="Pohl T."/>
            <person name="Merkel B.J."/>
            <person name="Hornburger P."/>
            <person name="Mueller R.-W."/>
            <person name="Bruemmer F."/>
            <person name="Labrenz M."/>
            <person name="Spormann A.M."/>
            <person name="Op den Camp H."/>
            <person name="Overmann J."/>
            <person name="Amann R."/>
            <person name="Jetten M.S.M."/>
            <person name="Mascher T."/>
            <person name="Medema M.H."/>
            <person name="Devos D.P."/>
            <person name="Kaster A.-K."/>
            <person name="Ovreas L."/>
            <person name="Rohde M."/>
            <person name="Galperin M.Y."/>
            <person name="Jogler C."/>
        </authorList>
    </citation>
    <scope>NUCLEOTIDE SEQUENCE [LARGE SCALE GENOMIC DNA]</scope>
    <source>
        <strain evidence="2 3">Pan44</strain>
    </source>
</reference>
<feature type="compositionally biased region" description="Basic and acidic residues" evidence="1">
    <location>
        <begin position="94"/>
        <end position="108"/>
    </location>
</feature>
<proteinExistence type="predicted"/>
<dbReference type="InParanoid" id="A0A517SME8"/>
<accession>A0A517SME8</accession>
<dbReference type="AlphaFoldDB" id="A0A517SME8"/>
<feature type="compositionally biased region" description="Polar residues" evidence="1">
    <location>
        <begin position="110"/>
        <end position="120"/>
    </location>
</feature>